<dbReference type="InterPro" id="IPR050224">
    <property type="entry name" value="TALE_homeobox"/>
</dbReference>
<reference evidence="8" key="2">
    <citation type="submission" date="2012-11" db="EMBL/GenBank/DDBJ databases">
        <authorList>
            <person name="Kuo A."/>
            <person name="Curtis B.A."/>
            <person name="Tanifuji G."/>
            <person name="Burki F."/>
            <person name="Gruber A."/>
            <person name="Irimia M."/>
            <person name="Maruyama S."/>
            <person name="Arias M.C."/>
            <person name="Ball S.G."/>
            <person name="Gile G.H."/>
            <person name="Hirakawa Y."/>
            <person name="Hopkins J.F."/>
            <person name="Rensing S.A."/>
            <person name="Schmutz J."/>
            <person name="Symeonidi A."/>
            <person name="Elias M."/>
            <person name="Eveleigh R.J."/>
            <person name="Herman E.K."/>
            <person name="Klute M.J."/>
            <person name="Nakayama T."/>
            <person name="Obornik M."/>
            <person name="Reyes-Prieto A."/>
            <person name="Armbrust E.V."/>
            <person name="Aves S.J."/>
            <person name="Beiko R.G."/>
            <person name="Coutinho P."/>
            <person name="Dacks J.B."/>
            <person name="Durnford D.G."/>
            <person name="Fast N.M."/>
            <person name="Green B.R."/>
            <person name="Grisdale C."/>
            <person name="Hempe F."/>
            <person name="Henrissat B."/>
            <person name="Hoppner M.P."/>
            <person name="Ishida K.-I."/>
            <person name="Kim E."/>
            <person name="Koreny L."/>
            <person name="Kroth P.G."/>
            <person name="Liu Y."/>
            <person name="Malik S.-B."/>
            <person name="Maier U.G."/>
            <person name="McRose D."/>
            <person name="Mock T."/>
            <person name="Neilson J.A."/>
            <person name="Onodera N.T."/>
            <person name="Poole A.M."/>
            <person name="Pritham E.J."/>
            <person name="Richards T.A."/>
            <person name="Rocap G."/>
            <person name="Roy S.W."/>
            <person name="Sarai C."/>
            <person name="Schaack S."/>
            <person name="Shirato S."/>
            <person name="Slamovits C.H."/>
            <person name="Spencer D.F."/>
            <person name="Suzuki S."/>
            <person name="Worden A.Z."/>
            <person name="Zauner S."/>
            <person name="Barry K."/>
            <person name="Bell C."/>
            <person name="Bharti A.K."/>
            <person name="Crow J.A."/>
            <person name="Grimwood J."/>
            <person name="Kramer R."/>
            <person name="Lindquist E."/>
            <person name="Lucas S."/>
            <person name="Salamov A."/>
            <person name="McFadden G.I."/>
            <person name="Lane C.E."/>
            <person name="Keeling P.J."/>
            <person name="Gray M.W."/>
            <person name="Grigoriev I.V."/>
            <person name="Archibald J.M."/>
        </authorList>
    </citation>
    <scope>NUCLEOTIDE SEQUENCE</scope>
    <source>
        <strain evidence="8">CCMP2712</strain>
    </source>
</reference>
<evidence type="ECO:0000259" key="5">
    <source>
        <dbReference type="PROSITE" id="PS50071"/>
    </source>
</evidence>
<keyword evidence="2 4" id="KW-0371">Homeobox</keyword>
<reference evidence="6 8" key="1">
    <citation type="journal article" date="2012" name="Nature">
        <title>Algal genomes reveal evolutionary mosaicism and the fate of nucleomorphs.</title>
        <authorList>
            <consortium name="DOE Joint Genome Institute"/>
            <person name="Curtis B.A."/>
            <person name="Tanifuji G."/>
            <person name="Burki F."/>
            <person name="Gruber A."/>
            <person name="Irimia M."/>
            <person name="Maruyama S."/>
            <person name="Arias M.C."/>
            <person name="Ball S.G."/>
            <person name="Gile G.H."/>
            <person name="Hirakawa Y."/>
            <person name="Hopkins J.F."/>
            <person name="Kuo A."/>
            <person name="Rensing S.A."/>
            <person name="Schmutz J."/>
            <person name="Symeonidi A."/>
            <person name="Elias M."/>
            <person name="Eveleigh R.J."/>
            <person name="Herman E.K."/>
            <person name="Klute M.J."/>
            <person name="Nakayama T."/>
            <person name="Obornik M."/>
            <person name="Reyes-Prieto A."/>
            <person name="Armbrust E.V."/>
            <person name="Aves S.J."/>
            <person name="Beiko R.G."/>
            <person name="Coutinho P."/>
            <person name="Dacks J.B."/>
            <person name="Durnford D.G."/>
            <person name="Fast N.M."/>
            <person name="Green B.R."/>
            <person name="Grisdale C.J."/>
            <person name="Hempel F."/>
            <person name="Henrissat B."/>
            <person name="Hoppner M.P."/>
            <person name="Ishida K."/>
            <person name="Kim E."/>
            <person name="Koreny L."/>
            <person name="Kroth P.G."/>
            <person name="Liu Y."/>
            <person name="Malik S.B."/>
            <person name="Maier U.G."/>
            <person name="McRose D."/>
            <person name="Mock T."/>
            <person name="Neilson J.A."/>
            <person name="Onodera N.T."/>
            <person name="Poole A.M."/>
            <person name="Pritham E.J."/>
            <person name="Richards T.A."/>
            <person name="Rocap G."/>
            <person name="Roy S.W."/>
            <person name="Sarai C."/>
            <person name="Schaack S."/>
            <person name="Shirato S."/>
            <person name="Slamovits C.H."/>
            <person name="Spencer D.F."/>
            <person name="Suzuki S."/>
            <person name="Worden A.Z."/>
            <person name="Zauner S."/>
            <person name="Barry K."/>
            <person name="Bell C."/>
            <person name="Bharti A.K."/>
            <person name="Crow J.A."/>
            <person name="Grimwood J."/>
            <person name="Kramer R."/>
            <person name="Lindquist E."/>
            <person name="Lucas S."/>
            <person name="Salamov A."/>
            <person name="McFadden G.I."/>
            <person name="Lane C.E."/>
            <person name="Keeling P.J."/>
            <person name="Gray M.W."/>
            <person name="Grigoriev I.V."/>
            <person name="Archibald J.M."/>
        </authorList>
    </citation>
    <scope>NUCLEOTIDE SEQUENCE</scope>
    <source>
        <strain evidence="6 8">CCMP2712</strain>
    </source>
</reference>
<evidence type="ECO:0000313" key="7">
    <source>
        <dbReference type="EnsemblProtists" id="EKX39226"/>
    </source>
</evidence>
<feature type="non-terminal residue" evidence="6">
    <location>
        <position position="1"/>
    </location>
</feature>
<dbReference type="InterPro" id="IPR001356">
    <property type="entry name" value="HD"/>
</dbReference>
<dbReference type="InterPro" id="IPR008422">
    <property type="entry name" value="KN_HD"/>
</dbReference>
<dbReference type="EMBL" id="JH993041">
    <property type="protein sequence ID" value="EKX39226.1"/>
    <property type="molecule type" value="Genomic_DNA"/>
</dbReference>
<dbReference type="SUPFAM" id="SSF46689">
    <property type="entry name" value="Homeodomain-like"/>
    <property type="match status" value="1"/>
</dbReference>
<dbReference type="PROSITE" id="PS50071">
    <property type="entry name" value="HOMEOBOX_2"/>
    <property type="match status" value="1"/>
</dbReference>
<proteinExistence type="predicted"/>
<dbReference type="CDD" id="cd00086">
    <property type="entry name" value="homeodomain"/>
    <property type="match status" value="1"/>
</dbReference>
<evidence type="ECO:0000256" key="3">
    <source>
        <dbReference type="ARBA" id="ARBA00023242"/>
    </source>
</evidence>
<comment type="subcellular location">
    <subcellularLocation>
        <location evidence="4">Nucleus</location>
    </subcellularLocation>
</comment>
<dbReference type="STRING" id="905079.L1ISH9"/>
<dbReference type="GO" id="GO:0006355">
    <property type="term" value="P:regulation of DNA-templated transcription"/>
    <property type="evidence" value="ECO:0007669"/>
    <property type="project" value="InterPro"/>
</dbReference>
<dbReference type="Gene3D" id="1.10.10.60">
    <property type="entry name" value="Homeodomain-like"/>
    <property type="match status" value="1"/>
</dbReference>
<keyword evidence="1 4" id="KW-0238">DNA-binding</keyword>
<dbReference type="KEGG" id="gtt:GUITHDRAFT_42905"/>
<dbReference type="OrthoDB" id="10056939at2759"/>
<protein>
    <recommendedName>
        <fullName evidence="5">Homeobox domain-containing protein</fullName>
    </recommendedName>
</protein>
<dbReference type="GeneID" id="17296043"/>
<dbReference type="PaxDb" id="55529-EKX39226"/>
<dbReference type="PANTHER" id="PTHR11850">
    <property type="entry name" value="HOMEOBOX PROTEIN TRANSCRIPTION FACTORS"/>
    <property type="match status" value="1"/>
</dbReference>
<gene>
    <name evidence="6" type="ORF">GUITHDRAFT_42905</name>
</gene>
<feature type="domain" description="Homeobox" evidence="5">
    <location>
        <begin position="1"/>
        <end position="55"/>
    </location>
</feature>
<evidence type="ECO:0000313" key="8">
    <source>
        <dbReference type="Proteomes" id="UP000011087"/>
    </source>
</evidence>
<evidence type="ECO:0000313" key="6">
    <source>
        <dbReference type="EMBL" id="EKX39226.1"/>
    </source>
</evidence>
<dbReference type="AlphaFoldDB" id="L1ISH9"/>
<keyword evidence="3 4" id="KW-0539">Nucleus</keyword>
<dbReference type="EnsemblProtists" id="EKX39226">
    <property type="protein sequence ID" value="EKX39226"/>
    <property type="gene ID" value="GUITHDRAFT_42905"/>
</dbReference>
<dbReference type="OMA" id="NWIKDHI"/>
<dbReference type="Proteomes" id="UP000011087">
    <property type="component" value="Unassembled WGS sequence"/>
</dbReference>
<dbReference type="HOGENOM" id="CLU_049543_14_1_1"/>
<dbReference type="Pfam" id="PF05920">
    <property type="entry name" value="Homeobox_KN"/>
    <property type="match status" value="1"/>
</dbReference>
<evidence type="ECO:0000256" key="4">
    <source>
        <dbReference type="PROSITE-ProRule" id="PRU00108"/>
    </source>
</evidence>
<dbReference type="RefSeq" id="XP_005826206.1">
    <property type="nucleotide sequence ID" value="XM_005826149.1"/>
</dbReference>
<organism evidence="6">
    <name type="scientific">Guillardia theta (strain CCMP2712)</name>
    <name type="common">Cryptophyte</name>
    <dbReference type="NCBI Taxonomy" id="905079"/>
    <lineage>
        <taxon>Eukaryota</taxon>
        <taxon>Cryptophyceae</taxon>
        <taxon>Pyrenomonadales</taxon>
        <taxon>Geminigeraceae</taxon>
        <taxon>Guillardia</taxon>
    </lineage>
</organism>
<reference evidence="7" key="3">
    <citation type="submission" date="2015-06" db="UniProtKB">
        <authorList>
            <consortium name="EnsemblProtists"/>
        </authorList>
    </citation>
    <scope>IDENTIFICATION</scope>
</reference>
<feature type="non-terminal residue" evidence="6">
    <location>
        <position position="55"/>
    </location>
</feature>
<dbReference type="InterPro" id="IPR009057">
    <property type="entry name" value="Homeodomain-like_sf"/>
</dbReference>
<keyword evidence="8" id="KW-1185">Reference proteome</keyword>
<sequence length="55" mass="6648">NFPKHTVDELRNWFQEHIMHPYPSDVVVEMLSQKTGLSSSQVVSYWFVNARRRIW</sequence>
<dbReference type="GO" id="GO:0005634">
    <property type="term" value="C:nucleus"/>
    <property type="evidence" value="ECO:0007669"/>
    <property type="project" value="UniProtKB-SubCell"/>
</dbReference>
<accession>L1ISH9</accession>
<evidence type="ECO:0000256" key="1">
    <source>
        <dbReference type="ARBA" id="ARBA00023125"/>
    </source>
</evidence>
<evidence type="ECO:0000256" key="2">
    <source>
        <dbReference type="ARBA" id="ARBA00023155"/>
    </source>
</evidence>
<name>L1ISH9_GUITC</name>
<dbReference type="GO" id="GO:0003677">
    <property type="term" value="F:DNA binding"/>
    <property type="evidence" value="ECO:0007669"/>
    <property type="project" value="UniProtKB-UniRule"/>
</dbReference>
<dbReference type="eggNOG" id="KOG0773">
    <property type="taxonomic scope" value="Eukaryota"/>
</dbReference>